<comment type="caution">
    <text evidence="1">The sequence shown here is derived from an EMBL/GenBank/DDBJ whole genome shotgun (WGS) entry which is preliminary data.</text>
</comment>
<name>A0A6S7LV03_PARCT</name>
<gene>
    <name evidence="1" type="ORF">PACLA_8A041406</name>
</gene>
<reference evidence="1" key="1">
    <citation type="submission" date="2020-04" db="EMBL/GenBank/DDBJ databases">
        <authorList>
            <person name="Alioto T."/>
            <person name="Alioto T."/>
            <person name="Gomez Garrido J."/>
        </authorList>
    </citation>
    <scope>NUCLEOTIDE SEQUENCE</scope>
    <source>
        <strain evidence="1">A484AB</strain>
    </source>
</reference>
<evidence type="ECO:0000313" key="2">
    <source>
        <dbReference type="Proteomes" id="UP001152795"/>
    </source>
</evidence>
<dbReference type="Proteomes" id="UP001152795">
    <property type="component" value="Unassembled WGS sequence"/>
</dbReference>
<feature type="non-terminal residue" evidence="1">
    <location>
        <position position="155"/>
    </location>
</feature>
<dbReference type="AlphaFoldDB" id="A0A6S7LV03"/>
<protein>
    <submittedName>
        <fullName evidence="1">Uncharacterized protein</fullName>
    </submittedName>
</protein>
<accession>A0A6S7LV03</accession>
<proteinExistence type="predicted"/>
<organism evidence="1 2">
    <name type="scientific">Paramuricea clavata</name>
    <name type="common">Red gorgonian</name>
    <name type="synonym">Violescent sea-whip</name>
    <dbReference type="NCBI Taxonomy" id="317549"/>
    <lineage>
        <taxon>Eukaryota</taxon>
        <taxon>Metazoa</taxon>
        <taxon>Cnidaria</taxon>
        <taxon>Anthozoa</taxon>
        <taxon>Octocorallia</taxon>
        <taxon>Malacalcyonacea</taxon>
        <taxon>Plexauridae</taxon>
        <taxon>Paramuricea</taxon>
    </lineage>
</organism>
<evidence type="ECO:0000313" key="1">
    <source>
        <dbReference type="EMBL" id="CAB4044953.1"/>
    </source>
</evidence>
<keyword evidence="2" id="KW-1185">Reference proteome</keyword>
<sequence length="155" mass="17327">MLVSLISFSLNFQDNSSILLTQVENAITDVKSSIDNMADARANLGNATEIADDVLGMTIPVQEQTINDISQRILNIEVDEALVNDTLKNATAGLKIAEEAMRLAERAMNVSETTLEQVNEIERKIEEAHKRREEARNLQNSTDRMVVEIQKITEE</sequence>
<dbReference type="EMBL" id="CACRXK020037000">
    <property type="protein sequence ID" value="CAB4044953.1"/>
    <property type="molecule type" value="Genomic_DNA"/>
</dbReference>
<dbReference type="OrthoDB" id="5983618at2759"/>